<proteinExistence type="predicted"/>
<dbReference type="Proteomes" id="UP001163603">
    <property type="component" value="Chromosome 5"/>
</dbReference>
<comment type="caution">
    <text evidence="1">The sequence shown here is derived from an EMBL/GenBank/DDBJ whole genome shotgun (WGS) entry which is preliminary data.</text>
</comment>
<reference evidence="2" key="1">
    <citation type="journal article" date="2023" name="G3 (Bethesda)">
        <title>Genome assembly and association tests identify interacting loci associated with vigor, precocity, and sex in interspecific pistachio rootstocks.</title>
        <authorList>
            <person name="Palmer W."/>
            <person name="Jacygrad E."/>
            <person name="Sagayaradj S."/>
            <person name="Cavanaugh K."/>
            <person name="Han R."/>
            <person name="Bertier L."/>
            <person name="Beede B."/>
            <person name="Kafkas S."/>
            <person name="Golino D."/>
            <person name="Preece J."/>
            <person name="Michelmore R."/>
        </authorList>
    </citation>
    <scope>NUCLEOTIDE SEQUENCE [LARGE SCALE GENOMIC DNA]</scope>
</reference>
<name>A0ACC0YQT0_9ROSI</name>
<accession>A0ACC0YQT0</accession>
<evidence type="ECO:0000313" key="1">
    <source>
        <dbReference type="EMBL" id="KAJ0039902.1"/>
    </source>
</evidence>
<keyword evidence="2" id="KW-1185">Reference proteome</keyword>
<gene>
    <name evidence="1" type="ORF">Pint_27106</name>
</gene>
<sequence length="135" mass="14965">MFMDVTDEAKMVKKYPCKYSSTALMCTAAAIQATIYALFTETDPSKWKLGWNIRLLSAVYTGAVATGLMVVVMAWIDLCVKYIIFVFSSSDDSIIGSVFIIIGLYAVLWGKGREMKKKTDQRGLDLEFKSCSSGV</sequence>
<evidence type="ECO:0000313" key="2">
    <source>
        <dbReference type="Proteomes" id="UP001163603"/>
    </source>
</evidence>
<protein>
    <submittedName>
        <fullName evidence="1">Uncharacterized protein</fullName>
    </submittedName>
</protein>
<organism evidence="1 2">
    <name type="scientific">Pistacia integerrima</name>
    <dbReference type="NCBI Taxonomy" id="434235"/>
    <lineage>
        <taxon>Eukaryota</taxon>
        <taxon>Viridiplantae</taxon>
        <taxon>Streptophyta</taxon>
        <taxon>Embryophyta</taxon>
        <taxon>Tracheophyta</taxon>
        <taxon>Spermatophyta</taxon>
        <taxon>Magnoliopsida</taxon>
        <taxon>eudicotyledons</taxon>
        <taxon>Gunneridae</taxon>
        <taxon>Pentapetalae</taxon>
        <taxon>rosids</taxon>
        <taxon>malvids</taxon>
        <taxon>Sapindales</taxon>
        <taxon>Anacardiaceae</taxon>
        <taxon>Pistacia</taxon>
    </lineage>
</organism>
<dbReference type="EMBL" id="CM047740">
    <property type="protein sequence ID" value="KAJ0039902.1"/>
    <property type="molecule type" value="Genomic_DNA"/>
</dbReference>